<keyword evidence="3" id="KW-1185">Reference proteome</keyword>
<reference evidence="2" key="1">
    <citation type="journal article" date="2020" name="Stud. Mycol.">
        <title>101 Dothideomycetes genomes: a test case for predicting lifestyles and emergence of pathogens.</title>
        <authorList>
            <person name="Haridas S."/>
            <person name="Albert R."/>
            <person name="Binder M."/>
            <person name="Bloem J."/>
            <person name="Labutti K."/>
            <person name="Salamov A."/>
            <person name="Andreopoulos B."/>
            <person name="Baker S."/>
            <person name="Barry K."/>
            <person name="Bills G."/>
            <person name="Bluhm B."/>
            <person name="Cannon C."/>
            <person name="Castanera R."/>
            <person name="Culley D."/>
            <person name="Daum C."/>
            <person name="Ezra D."/>
            <person name="Gonzalez J."/>
            <person name="Henrissat B."/>
            <person name="Kuo A."/>
            <person name="Liang C."/>
            <person name="Lipzen A."/>
            <person name="Lutzoni F."/>
            <person name="Magnuson J."/>
            <person name="Mondo S."/>
            <person name="Nolan M."/>
            <person name="Ohm R."/>
            <person name="Pangilinan J."/>
            <person name="Park H.-J."/>
            <person name="Ramirez L."/>
            <person name="Alfaro M."/>
            <person name="Sun H."/>
            <person name="Tritt A."/>
            <person name="Yoshinaga Y."/>
            <person name="Zwiers L.-H."/>
            <person name="Turgeon B."/>
            <person name="Goodwin S."/>
            <person name="Spatafora J."/>
            <person name="Crous P."/>
            <person name="Grigoriev I."/>
        </authorList>
    </citation>
    <scope>NUCLEOTIDE SEQUENCE</scope>
    <source>
        <strain evidence="2">SCOH1-5</strain>
    </source>
</reference>
<name>A0A6A6FIF6_9PEZI</name>
<evidence type="ECO:0000256" key="1">
    <source>
        <dbReference type="SAM" id="MobiDB-lite"/>
    </source>
</evidence>
<proteinExistence type="predicted"/>
<dbReference type="Proteomes" id="UP000799539">
    <property type="component" value="Unassembled WGS sequence"/>
</dbReference>
<dbReference type="OrthoDB" id="3627684at2759"/>
<gene>
    <name evidence="2" type="ORF">CERZMDRAFT_96877</name>
</gene>
<accession>A0A6A6FIF6</accession>
<evidence type="ECO:0000313" key="3">
    <source>
        <dbReference type="Proteomes" id="UP000799539"/>
    </source>
</evidence>
<dbReference type="EMBL" id="ML992671">
    <property type="protein sequence ID" value="KAF2213212.1"/>
    <property type="molecule type" value="Genomic_DNA"/>
</dbReference>
<dbReference type="AlphaFoldDB" id="A0A6A6FIF6"/>
<sequence>MSDPTAAAAAEEEEEMPPPSYREVNSEPRAIPLIIQLHQYSPGQLLNNNLMSAGKFLDEQGDAILLPTTIAYEEALKLLKGRVKARAALTGQSKGYKFFCRLAMMIDGQRILLEEGNWVAARHFLRYYENAELVYVFSIACAKYCGGGLLETLRRKVEGVENDKICLIELDF</sequence>
<feature type="region of interest" description="Disordered" evidence="1">
    <location>
        <begin position="1"/>
        <end position="23"/>
    </location>
</feature>
<protein>
    <submittedName>
        <fullName evidence="2">Uncharacterized protein</fullName>
    </submittedName>
</protein>
<organism evidence="2 3">
    <name type="scientific">Cercospora zeae-maydis SCOH1-5</name>
    <dbReference type="NCBI Taxonomy" id="717836"/>
    <lineage>
        <taxon>Eukaryota</taxon>
        <taxon>Fungi</taxon>
        <taxon>Dikarya</taxon>
        <taxon>Ascomycota</taxon>
        <taxon>Pezizomycotina</taxon>
        <taxon>Dothideomycetes</taxon>
        <taxon>Dothideomycetidae</taxon>
        <taxon>Mycosphaerellales</taxon>
        <taxon>Mycosphaerellaceae</taxon>
        <taxon>Cercospora</taxon>
    </lineage>
</organism>
<evidence type="ECO:0000313" key="2">
    <source>
        <dbReference type="EMBL" id="KAF2213212.1"/>
    </source>
</evidence>